<keyword evidence="3" id="KW-1185">Reference proteome</keyword>
<gene>
    <name evidence="2" type="primary">nodB</name>
    <name evidence="2" type="ORF">GCM10008066_21920</name>
</gene>
<feature type="domain" description="NodB homology" evidence="1">
    <location>
        <begin position="71"/>
        <end position="257"/>
    </location>
</feature>
<name>A0A8J3AYV8_9BURK</name>
<proteinExistence type="predicted"/>
<accession>A0A8J3AYV8</accession>
<dbReference type="PROSITE" id="PS51677">
    <property type="entry name" value="NODB"/>
    <property type="match status" value="1"/>
</dbReference>
<sequence length="265" mass="28946">MQTTKWQPSGFLKASAVLHVGAAASALVWPGTLGMSVASVIANHAAITAIGLWPRSTWLGPNVLRLPHDRQEVAITIDDGPDPEVTPRVLDLLAKHDVKATFFCIADKVAAQPALARRIVDAGHHIENHSMKHRHYFSMMGMGGLRKELMQAQQVIAEATGRTPRYFRAPAGLRNPFLDPVLHALDLQLVSWTRRGFDTRTGDAALVTRRLLNGTRAGDILLLHDGNAARDVHGQPVILDVLAHVLTALKQQHLQCVTIEQGLRA</sequence>
<dbReference type="Proteomes" id="UP000642180">
    <property type="component" value="Unassembled WGS sequence"/>
</dbReference>
<dbReference type="GO" id="GO:0016810">
    <property type="term" value="F:hydrolase activity, acting on carbon-nitrogen (but not peptide) bonds"/>
    <property type="evidence" value="ECO:0007669"/>
    <property type="project" value="InterPro"/>
</dbReference>
<evidence type="ECO:0000313" key="2">
    <source>
        <dbReference type="EMBL" id="GGI20016.1"/>
    </source>
</evidence>
<dbReference type="InterPro" id="IPR050248">
    <property type="entry name" value="Polysacc_deacetylase_ArnD"/>
</dbReference>
<dbReference type="AlphaFoldDB" id="A0A8J3AYV8"/>
<comment type="caution">
    <text evidence="2">The sequence shown here is derived from an EMBL/GenBank/DDBJ whole genome shotgun (WGS) entry which is preliminary data.</text>
</comment>
<dbReference type="PANTHER" id="PTHR10587">
    <property type="entry name" value="GLYCOSYL TRANSFERASE-RELATED"/>
    <property type="match status" value="1"/>
</dbReference>
<protein>
    <submittedName>
        <fullName evidence="2">Acetylxylan esterase</fullName>
    </submittedName>
</protein>
<evidence type="ECO:0000313" key="3">
    <source>
        <dbReference type="Proteomes" id="UP000642180"/>
    </source>
</evidence>
<reference evidence="3" key="1">
    <citation type="journal article" date="2019" name="Int. J. Syst. Evol. Microbiol.">
        <title>The Global Catalogue of Microorganisms (GCM) 10K type strain sequencing project: providing services to taxonomists for standard genome sequencing and annotation.</title>
        <authorList>
            <consortium name="The Broad Institute Genomics Platform"/>
            <consortium name="The Broad Institute Genome Sequencing Center for Infectious Disease"/>
            <person name="Wu L."/>
            <person name="Ma J."/>
        </authorList>
    </citation>
    <scope>NUCLEOTIDE SEQUENCE [LARGE SCALE GENOMIC DNA]</scope>
    <source>
        <strain evidence="3">CCM 2767</strain>
    </source>
</reference>
<dbReference type="PANTHER" id="PTHR10587:SF137">
    <property type="entry name" value="4-DEOXY-4-FORMAMIDO-L-ARABINOSE-PHOSPHOUNDECAPRENOL DEFORMYLASE ARND-RELATED"/>
    <property type="match status" value="1"/>
</dbReference>
<evidence type="ECO:0000259" key="1">
    <source>
        <dbReference type="PROSITE" id="PS51677"/>
    </source>
</evidence>
<dbReference type="CDD" id="cd10917">
    <property type="entry name" value="CE4_NodB_like_6s_7s"/>
    <property type="match status" value="1"/>
</dbReference>
<dbReference type="SUPFAM" id="SSF88713">
    <property type="entry name" value="Glycoside hydrolase/deacetylase"/>
    <property type="match status" value="1"/>
</dbReference>
<dbReference type="Pfam" id="PF01522">
    <property type="entry name" value="Polysacc_deac_1"/>
    <property type="match status" value="1"/>
</dbReference>
<organism evidence="2 3">
    <name type="scientific">Oxalicibacterium faecigallinarum</name>
    <dbReference type="NCBI Taxonomy" id="573741"/>
    <lineage>
        <taxon>Bacteria</taxon>
        <taxon>Pseudomonadati</taxon>
        <taxon>Pseudomonadota</taxon>
        <taxon>Betaproteobacteria</taxon>
        <taxon>Burkholderiales</taxon>
        <taxon>Oxalobacteraceae</taxon>
        <taxon>Oxalicibacterium</taxon>
    </lineage>
</organism>
<dbReference type="Gene3D" id="3.20.20.370">
    <property type="entry name" value="Glycoside hydrolase/deacetylase"/>
    <property type="match status" value="1"/>
</dbReference>
<dbReference type="InterPro" id="IPR002509">
    <property type="entry name" value="NODB_dom"/>
</dbReference>
<dbReference type="RefSeq" id="WP_188381396.1">
    <property type="nucleotide sequence ID" value="NZ_BMDI01000002.1"/>
</dbReference>
<dbReference type="GO" id="GO:0005975">
    <property type="term" value="P:carbohydrate metabolic process"/>
    <property type="evidence" value="ECO:0007669"/>
    <property type="project" value="InterPro"/>
</dbReference>
<dbReference type="EMBL" id="BMDI01000002">
    <property type="protein sequence ID" value="GGI20016.1"/>
    <property type="molecule type" value="Genomic_DNA"/>
</dbReference>
<dbReference type="InterPro" id="IPR011330">
    <property type="entry name" value="Glyco_hydro/deAcase_b/a-brl"/>
</dbReference>